<dbReference type="InterPro" id="IPR027417">
    <property type="entry name" value="P-loop_NTPase"/>
</dbReference>
<dbReference type="EMBL" id="LTDM01000003">
    <property type="protein sequence ID" value="OLS03737.1"/>
    <property type="molecule type" value="Genomic_DNA"/>
</dbReference>
<protein>
    <submittedName>
        <fullName evidence="8">Limonene hydroxylase</fullName>
        <ecNumber evidence="8">1.1.1.144</ecNumber>
        <ecNumber evidence="8">1.1.1.243</ecNumber>
        <ecNumber evidence="8">1.14.13.48</ecNumber>
        <ecNumber evidence="8">1.14.13.49</ecNumber>
    </submittedName>
</protein>
<dbReference type="Pfam" id="PF25601">
    <property type="entry name" value="AAA_lid_14"/>
    <property type="match status" value="1"/>
</dbReference>
<dbReference type="SUPFAM" id="SSF46689">
    <property type="entry name" value="Homeodomain-like"/>
    <property type="match status" value="1"/>
</dbReference>
<feature type="domain" description="Sigma-54 factor interaction" evidence="6">
    <location>
        <begin position="131"/>
        <end position="361"/>
    </location>
</feature>
<dbReference type="SUPFAM" id="SSF55785">
    <property type="entry name" value="PYP-like sensor domain (PAS domain)"/>
    <property type="match status" value="1"/>
</dbReference>
<evidence type="ECO:0000313" key="8">
    <source>
        <dbReference type="EMBL" id="OLS03737.1"/>
    </source>
</evidence>
<dbReference type="PROSITE" id="PS00688">
    <property type="entry name" value="SIGMA54_INTERACT_3"/>
    <property type="match status" value="1"/>
</dbReference>
<dbReference type="FunFam" id="3.40.50.300:FF:000006">
    <property type="entry name" value="DNA-binding transcriptional regulator NtrC"/>
    <property type="match status" value="1"/>
</dbReference>
<feature type="domain" description="PAS" evidence="7">
    <location>
        <begin position="2"/>
        <end position="45"/>
    </location>
</feature>
<dbReference type="InterPro" id="IPR002078">
    <property type="entry name" value="Sigma_54_int"/>
</dbReference>
<evidence type="ECO:0000256" key="1">
    <source>
        <dbReference type="ARBA" id="ARBA00022741"/>
    </source>
</evidence>
<dbReference type="Pfam" id="PF00158">
    <property type="entry name" value="Sigma54_activat"/>
    <property type="match status" value="1"/>
</dbReference>
<dbReference type="InterPro" id="IPR003593">
    <property type="entry name" value="AAA+_ATPase"/>
</dbReference>
<dbReference type="GO" id="GO:0043565">
    <property type="term" value="F:sequence-specific DNA binding"/>
    <property type="evidence" value="ECO:0007669"/>
    <property type="project" value="InterPro"/>
</dbReference>
<dbReference type="Gene3D" id="1.10.10.60">
    <property type="entry name" value="Homeodomain-like"/>
    <property type="match status" value="1"/>
</dbReference>
<dbReference type="PANTHER" id="PTHR32071:SF57">
    <property type="entry name" value="C4-DICARBOXYLATE TRANSPORT TRANSCRIPTIONAL REGULATORY PROTEIN DCTD"/>
    <property type="match status" value="1"/>
</dbReference>
<dbReference type="SMART" id="SM00382">
    <property type="entry name" value="AAA"/>
    <property type="match status" value="1"/>
</dbReference>
<keyword evidence="8" id="KW-0560">Oxidoreductase</keyword>
<evidence type="ECO:0000256" key="5">
    <source>
        <dbReference type="ARBA" id="ARBA00023163"/>
    </source>
</evidence>
<dbReference type="InterPro" id="IPR025943">
    <property type="entry name" value="Sigma_54_int_dom_ATP-bd_2"/>
</dbReference>
<evidence type="ECO:0000313" key="9">
    <source>
        <dbReference type="Proteomes" id="UP000186112"/>
    </source>
</evidence>
<dbReference type="Gene3D" id="3.40.50.300">
    <property type="entry name" value="P-loop containing nucleotide triphosphate hydrolases"/>
    <property type="match status" value="1"/>
</dbReference>
<dbReference type="EC" id="1.14.13.49" evidence="8"/>
<evidence type="ECO:0000256" key="4">
    <source>
        <dbReference type="ARBA" id="ARBA00023125"/>
    </source>
</evidence>
<dbReference type="PROSITE" id="PS00676">
    <property type="entry name" value="SIGMA54_INTERACT_2"/>
    <property type="match status" value="1"/>
</dbReference>
<dbReference type="InterPro" id="IPR009057">
    <property type="entry name" value="Homeodomain-like_sf"/>
</dbReference>
<keyword evidence="3" id="KW-0805">Transcription regulation</keyword>
<evidence type="ECO:0000256" key="3">
    <source>
        <dbReference type="ARBA" id="ARBA00023015"/>
    </source>
</evidence>
<dbReference type="PROSITE" id="PS50045">
    <property type="entry name" value="SIGMA54_INTERACT_4"/>
    <property type="match status" value="1"/>
</dbReference>
<evidence type="ECO:0000259" key="6">
    <source>
        <dbReference type="PROSITE" id="PS50045"/>
    </source>
</evidence>
<dbReference type="EC" id="1.1.1.243" evidence="8"/>
<dbReference type="InterPro" id="IPR025944">
    <property type="entry name" value="Sigma_54_int_dom_CS"/>
</dbReference>
<dbReference type="CDD" id="cd00009">
    <property type="entry name" value="AAA"/>
    <property type="match status" value="1"/>
</dbReference>
<dbReference type="EC" id="1.14.13.48" evidence="8"/>
<dbReference type="InterPro" id="IPR058031">
    <property type="entry name" value="AAA_lid_NorR"/>
</dbReference>
<dbReference type="GO" id="GO:0018457">
    <property type="term" value="F:perillyl-alcohol dehydrogenase (NAD+) activity"/>
    <property type="evidence" value="ECO:0007669"/>
    <property type="project" value="UniProtKB-EC"/>
</dbReference>
<dbReference type="CDD" id="cd00130">
    <property type="entry name" value="PAS"/>
    <property type="match status" value="1"/>
</dbReference>
<dbReference type="GO" id="GO:0005524">
    <property type="term" value="F:ATP binding"/>
    <property type="evidence" value="ECO:0007669"/>
    <property type="project" value="UniProtKB-KW"/>
</dbReference>
<keyword evidence="1" id="KW-0547">Nucleotide-binding</keyword>
<proteinExistence type="predicted"/>
<dbReference type="Gene3D" id="1.10.8.60">
    <property type="match status" value="1"/>
</dbReference>
<reference evidence="8 9" key="1">
    <citation type="submission" date="2016-02" db="EMBL/GenBank/DDBJ databases">
        <title>Genome sequence of Tissierella creatinophila DSM 6911.</title>
        <authorList>
            <person name="Poehlein A."/>
            <person name="Daniel R."/>
        </authorList>
    </citation>
    <scope>NUCLEOTIDE SEQUENCE [LARGE SCALE GENOMIC DNA]</scope>
    <source>
        <strain evidence="8 9">DSM 6911</strain>
    </source>
</reference>
<name>A0A1U7M8V9_TISCR</name>
<dbReference type="InterPro" id="IPR002197">
    <property type="entry name" value="HTH_Fis"/>
</dbReference>
<keyword evidence="4" id="KW-0238">DNA-binding</keyword>
<dbReference type="AlphaFoldDB" id="A0A1U7M8V9"/>
<evidence type="ECO:0000259" key="7">
    <source>
        <dbReference type="PROSITE" id="PS50112"/>
    </source>
</evidence>
<dbReference type="InterPro" id="IPR025662">
    <property type="entry name" value="Sigma_54_int_dom_ATP-bd_1"/>
</dbReference>
<dbReference type="NCBIfam" id="TIGR00229">
    <property type="entry name" value="sensory_box"/>
    <property type="match status" value="1"/>
</dbReference>
<organism evidence="8 9">
    <name type="scientific">Tissierella creatinophila DSM 6911</name>
    <dbReference type="NCBI Taxonomy" id="1123403"/>
    <lineage>
        <taxon>Bacteria</taxon>
        <taxon>Bacillati</taxon>
        <taxon>Bacillota</taxon>
        <taxon>Tissierellia</taxon>
        <taxon>Tissierellales</taxon>
        <taxon>Tissierellaceae</taxon>
        <taxon>Tissierella</taxon>
    </lineage>
</organism>
<keyword evidence="9" id="KW-1185">Reference proteome</keyword>
<dbReference type="SUPFAM" id="SSF52540">
    <property type="entry name" value="P-loop containing nucleoside triphosphate hydrolases"/>
    <property type="match status" value="1"/>
</dbReference>
<gene>
    <name evidence="8" type="ORF">TICRE_02500</name>
</gene>
<dbReference type="PANTHER" id="PTHR32071">
    <property type="entry name" value="TRANSCRIPTIONAL REGULATORY PROTEIN"/>
    <property type="match status" value="1"/>
</dbReference>
<dbReference type="Pfam" id="PF02954">
    <property type="entry name" value="HTH_8"/>
    <property type="match status" value="1"/>
</dbReference>
<dbReference type="Proteomes" id="UP000186112">
    <property type="component" value="Unassembled WGS sequence"/>
</dbReference>
<accession>A0A1U7M8V9</accession>
<dbReference type="PROSITE" id="PS00675">
    <property type="entry name" value="SIGMA54_INTERACT_1"/>
    <property type="match status" value="1"/>
</dbReference>
<dbReference type="InterPro" id="IPR000014">
    <property type="entry name" value="PAS"/>
</dbReference>
<dbReference type="PRINTS" id="PR01590">
    <property type="entry name" value="HTHFIS"/>
</dbReference>
<dbReference type="Gene3D" id="3.30.450.20">
    <property type="entry name" value="PAS domain"/>
    <property type="match status" value="1"/>
</dbReference>
<keyword evidence="2" id="KW-0067">ATP-binding</keyword>
<comment type="caution">
    <text evidence="8">The sequence shown here is derived from an EMBL/GenBank/DDBJ whole genome shotgun (WGS) entry which is preliminary data.</text>
</comment>
<dbReference type="PROSITE" id="PS50112">
    <property type="entry name" value="PAS"/>
    <property type="match status" value="1"/>
</dbReference>
<dbReference type="Pfam" id="PF13426">
    <property type="entry name" value="PAS_9"/>
    <property type="match status" value="1"/>
</dbReference>
<dbReference type="InterPro" id="IPR035965">
    <property type="entry name" value="PAS-like_dom_sf"/>
</dbReference>
<dbReference type="GO" id="GO:0018459">
    <property type="term" value="F:carveol dehydrogenase activity"/>
    <property type="evidence" value="ECO:0007669"/>
    <property type="project" value="UniProtKB-EC"/>
</dbReference>
<sequence length="435" mass="50088">MDYEYINSLIKYIPLAIAITNKDGMINGINAYILSMFGYSESEILKTPILNLFEGFEEVKRDVFSKKGVIKREVYVYNKKNRSKFTISAYPIYSKNNDDLDIMFIFEDIKRKRKLSDKILKNRAIYTFDKIISRSDELLSVIDFAKKVSNSKSTVLISGETGTGKEVFAQSIHNASDRNDKPFIAINSAAIPENLIESELFGYVEGAFTGAKKSGQAGKFELANKGTIFLDEIGEMPLKLQTRLLRVIEEGIVTRVGGIDQIIVDVRIIAASNRDLKKEVEEGRFREDLFYRLNVLPLTIPPLRKRKDDIPLLASFFMEKISRKLNKNRVKLNDYVLDKMIRYNWPGNVRELENLIEFIINLGYLPDNLLNERDKEIVESSNIDYNYSLEELEKQHIIKILKINDGNISKTAKTLEIGRNTLYRKIEKYNIDVLN</sequence>
<keyword evidence="5" id="KW-0804">Transcription</keyword>
<dbReference type="EC" id="1.1.1.144" evidence="8"/>
<dbReference type="SMART" id="SM00091">
    <property type="entry name" value="PAS"/>
    <property type="match status" value="1"/>
</dbReference>
<dbReference type="GO" id="GO:0006355">
    <property type="term" value="P:regulation of DNA-templated transcription"/>
    <property type="evidence" value="ECO:0007669"/>
    <property type="project" value="InterPro"/>
</dbReference>
<evidence type="ECO:0000256" key="2">
    <source>
        <dbReference type="ARBA" id="ARBA00022840"/>
    </source>
</evidence>